<comment type="cofactor">
    <cofactor evidence="1">
        <name>Mn(2+)</name>
        <dbReference type="ChEBI" id="CHEBI:29035"/>
    </cofactor>
</comment>
<dbReference type="InterPro" id="IPR029149">
    <property type="entry name" value="Creatin/AminoP/Spt16_N"/>
</dbReference>
<accession>A0AAD1X9Z5</accession>
<dbReference type="FunFam" id="3.90.230.10:FF:000007">
    <property type="entry name" value="Xaa-Pro aminopeptidase P"/>
    <property type="match status" value="1"/>
</dbReference>
<feature type="domain" description="Creatinase N-terminal" evidence="7">
    <location>
        <begin position="5"/>
        <end position="122"/>
    </location>
</feature>
<dbReference type="Pfam" id="PF16188">
    <property type="entry name" value="Peptidase_M24_C"/>
    <property type="match status" value="1"/>
</dbReference>
<dbReference type="Pfam" id="PF16189">
    <property type="entry name" value="Creatinase_N_2"/>
    <property type="match status" value="1"/>
</dbReference>
<dbReference type="FunFam" id="3.40.350.10:FF:000003">
    <property type="entry name" value="Xaa-pro aminopeptidase P"/>
    <property type="match status" value="1"/>
</dbReference>
<evidence type="ECO:0000256" key="1">
    <source>
        <dbReference type="ARBA" id="ARBA00001936"/>
    </source>
</evidence>
<dbReference type="InterPro" id="IPR000994">
    <property type="entry name" value="Pept_M24"/>
</dbReference>
<dbReference type="EMBL" id="CAMPGE010004352">
    <property type="protein sequence ID" value="CAI2363196.1"/>
    <property type="molecule type" value="Genomic_DNA"/>
</dbReference>
<dbReference type="PANTHER" id="PTHR43763:SF6">
    <property type="entry name" value="XAA-PRO AMINOPEPTIDASE 1"/>
    <property type="match status" value="1"/>
</dbReference>
<dbReference type="Proteomes" id="UP001295684">
    <property type="component" value="Unassembled WGS sequence"/>
</dbReference>
<evidence type="ECO:0000256" key="3">
    <source>
        <dbReference type="ARBA" id="ARBA00022723"/>
    </source>
</evidence>
<keyword evidence="5" id="KW-0464">Manganese</keyword>
<evidence type="ECO:0000313" key="10">
    <source>
        <dbReference type="Proteomes" id="UP001295684"/>
    </source>
</evidence>
<dbReference type="InterPro" id="IPR050422">
    <property type="entry name" value="X-Pro_aminopeptidase_P"/>
</dbReference>
<evidence type="ECO:0000256" key="4">
    <source>
        <dbReference type="ARBA" id="ARBA00022801"/>
    </source>
</evidence>
<keyword evidence="4" id="KW-0378">Hydrolase</keyword>
<evidence type="ECO:0000259" key="7">
    <source>
        <dbReference type="Pfam" id="PF01321"/>
    </source>
</evidence>
<feature type="domain" description="Peptidase M24 C-terminal" evidence="8">
    <location>
        <begin position="529"/>
        <end position="591"/>
    </location>
</feature>
<dbReference type="InterPro" id="IPR033740">
    <property type="entry name" value="Pept_M24B"/>
</dbReference>
<evidence type="ECO:0000259" key="6">
    <source>
        <dbReference type="Pfam" id="PF00557"/>
    </source>
</evidence>
<evidence type="ECO:0000313" key="9">
    <source>
        <dbReference type="EMBL" id="CAI2363196.1"/>
    </source>
</evidence>
<dbReference type="InterPro" id="IPR032416">
    <property type="entry name" value="Peptidase_M24_C"/>
</dbReference>
<dbReference type="InterPro" id="IPR036005">
    <property type="entry name" value="Creatinase/aminopeptidase-like"/>
</dbReference>
<dbReference type="Pfam" id="PF01321">
    <property type="entry name" value="Creatinase_N"/>
    <property type="match status" value="1"/>
</dbReference>
<evidence type="ECO:0008006" key="11">
    <source>
        <dbReference type="Google" id="ProtNLM"/>
    </source>
</evidence>
<keyword evidence="3" id="KW-0479">Metal-binding</keyword>
<evidence type="ECO:0000256" key="5">
    <source>
        <dbReference type="ARBA" id="ARBA00023211"/>
    </source>
</evidence>
<organism evidence="9 10">
    <name type="scientific">Euplotes crassus</name>
    <dbReference type="NCBI Taxonomy" id="5936"/>
    <lineage>
        <taxon>Eukaryota</taxon>
        <taxon>Sar</taxon>
        <taxon>Alveolata</taxon>
        <taxon>Ciliophora</taxon>
        <taxon>Intramacronucleata</taxon>
        <taxon>Spirotrichea</taxon>
        <taxon>Hypotrichia</taxon>
        <taxon>Euplotida</taxon>
        <taxon>Euplotidae</taxon>
        <taxon>Moneuplotes</taxon>
    </lineage>
</organism>
<dbReference type="InterPro" id="IPR000587">
    <property type="entry name" value="Creatinase_N"/>
</dbReference>
<dbReference type="Pfam" id="PF00557">
    <property type="entry name" value="Peptidase_M24"/>
    <property type="match status" value="1"/>
</dbReference>
<proteinExistence type="inferred from homology"/>
<dbReference type="SUPFAM" id="SSF55920">
    <property type="entry name" value="Creatinase/aminopeptidase"/>
    <property type="match status" value="1"/>
</dbReference>
<dbReference type="PANTHER" id="PTHR43763">
    <property type="entry name" value="XAA-PRO AMINOPEPTIDASE 1"/>
    <property type="match status" value="1"/>
</dbReference>
<dbReference type="AlphaFoldDB" id="A0AAD1X9Z5"/>
<dbReference type="GO" id="GO:0070006">
    <property type="term" value="F:metalloaminopeptidase activity"/>
    <property type="evidence" value="ECO:0007669"/>
    <property type="project" value="InterPro"/>
</dbReference>
<feature type="domain" description="Peptidase M24" evidence="6">
    <location>
        <begin position="313"/>
        <end position="519"/>
    </location>
</feature>
<protein>
    <recommendedName>
        <fullName evidence="11">Xaa-Pro aminopeptidase</fullName>
    </recommendedName>
</protein>
<dbReference type="Gene3D" id="3.90.230.10">
    <property type="entry name" value="Creatinase/methionine aminopeptidase superfamily"/>
    <property type="match status" value="1"/>
</dbReference>
<keyword evidence="10" id="KW-1185">Reference proteome</keyword>
<name>A0AAD1X9Z5_EUPCR</name>
<sequence length="593" mass="68260">MSDKLGKIRKLLAKHRLAGYLIPHNDEHMSEYLNPSDERIHFLSGFSGSSGICLVTPTNAFVWTDSRYWIQAEKELEHGWEMKKMRTPGHKEWFEWAKQEMNEGDIIGYDPKVVPQMTVEQRGKFLKEGSIEMFSVEDNLVDQIWGEERPQRQSSKVSIHPTEYSGRTVAQNIEEIMKKIIDKKADAAVISTLDQIAWLTNLRGNDTPYNPLFYSYAVVYKNKGVDTIRLYVDNDKVSHLFGYLADNKIEISPYEQIFVDISTGDFQDYKLIVDHNDCNSKIYNSIKAENVIKGPDLIGEIKLVKNKTQIQGFRNSQIRDAAALAKFFSWLEYEIMEKESNLTEYEGVLQLLKYREEEDLYMGPSFDPILASGANGAIVHYKPTQKEASPLNPKEMILCDSGGHYLDGTTDTTRTFHFTKPTDYQREMYTRVLKGNLRFERVKFPNKNTLTAKEIDVLARSPLWDIGKDYAHGTGHGVGHFLNVHEGPYLKKLKPGMTYTNEPGYYHEGEFGIRIENLLISRKDPLIEGFMSWENVTKFPYCRNLINTDLLSPDELGHINGYHIECKDILLPILQDNELALKFIEKETQPLTH</sequence>
<dbReference type="GO" id="GO:0046872">
    <property type="term" value="F:metal ion binding"/>
    <property type="evidence" value="ECO:0007669"/>
    <property type="project" value="UniProtKB-KW"/>
</dbReference>
<comment type="caution">
    <text evidence="9">The sequence shown here is derived from an EMBL/GenBank/DDBJ whole genome shotgun (WGS) entry which is preliminary data.</text>
</comment>
<reference evidence="9" key="1">
    <citation type="submission" date="2023-07" db="EMBL/GenBank/DDBJ databases">
        <authorList>
            <consortium name="AG Swart"/>
            <person name="Singh M."/>
            <person name="Singh A."/>
            <person name="Seah K."/>
            <person name="Emmerich C."/>
        </authorList>
    </citation>
    <scope>NUCLEOTIDE SEQUENCE</scope>
    <source>
        <strain evidence="9">DP1</strain>
    </source>
</reference>
<comment type="similarity">
    <text evidence="2">Belongs to the peptidase M24B family.</text>
</comment>
<evidence type="ECO:0000259" key="8">
    <source>
        <dbReference type="Pfam" id="PF16188"/>
    </source>
</evidence>
<dbReference type="CDD" id="cd01085">
    <property type="entry name" value="APP"/>
    <property type="match status" value="1"/>
</dbReference>
<dbReference type="SUPFAM" id="SSF53092">
    <property type="entry name" value="Creatinase/prolidase N-terminal domain"/>
    <property type="match status" value="1"/>
</dbReference>
<dbReference type="GO" id="GO:0005737">
    <property type="term" value="C:cytoplasm"/>
    <property type="evidence" value="ECO:0007669"/>
    <property type="project" value="UniProtKB-ARBA"/>
</dbReference>
<dbReference type="Gene3D" id="3.40.350.10">
    <property type="entry name" value="Creatinase/prolidase N-terminal domain"/>
    <property type="match status" value="2"/>
</dbReference>
<evidence type="ECO:0000256" key="2">
    <source>
        <dbReference type="ARBA" id="ARBA00008766"/>
    </source>
</evidence>
<gene>
    <name evidence="9" type="ORF">ECRASSUSDP1_LOCUS4526</name>
</gene>